<keyword evidence="3" id="KW-1185">Reference proteome</keyword>
<dbReference type="Pfam" id="PF08811">
    <property type="entry name" value="DUF1800"/>
    <property type="match status" value="1"/>
</dbReference>
<protein>
    <submittedName>
        <fullName evidence="2">Uncharacterized protein (DUF1800 family)</fullName>
    </submittedName>
</protein>
<dbReference type="InterPro" id="IPR014917">
    <property type="entry name" value="DUF1800"/>
</dbReference>
<evidence type="ECO:0000313" key="3">
    <source>
        <dbReference type="Proteomes" id="UP000295367"/>
    </source>
</evidence>
<dbReference type="AlphaFoldDB" id="A0A4R3Y1C5"/>
<gene>
    <name evidence="2" type="ORF">EDC63_108123</name>
</gene>
<reference evidence="2 3" key="1">
    <citation type="submission" date="2019-03" db="EMBL/GenBank/DDBJ databases">
        <title>Genomic Encyclopedia of Type Strains, Phase IV (KMG-IV): sequencing the most valuable type-strain genomes for metagenomic binning, comparative biology and taxonomic classification.</title>
        <authorList>
            <person name="Goeker M."/>
        </authorList>
    </citation>
    <scope>NUCLEOTIDE SEQUENCE [LARGE SCALE GENOMIC DNA]</scope>
    <source>
        <strain evidence="2 3">DSM 100309</strain>
    </source>
</reference>
<dbReference type="RefSeq" id="WP_223248295.1">
    <property type="nucleotide sequence ID" value="NZ_BHVT01000037.1"/>
</dbReference>
<comment type="caution">
    <text evidence="2">The sequence shown here is derived from an EMBL/GenBank/DDBJ whole genome shotgun (WGS) entry which is preliminary data.</text>
</comment>
<proteinExistence type="predicted"/>
<organism evidence="2 3">
    <name type="scientific">Sulfurirhabdus autotrophica</name>
    <dbReference type="NCBI Taxonomy" id="1706046"/>
    <lineage>
        <taxon>Bacteria</taxon>
        <taxon>Pseudomonadati</taxon>
        <taxon>Pseudomonadota</taxon>
        <taxon>Betaproteobacteria</taxon>
        <taxon>Nitrosomonadales</taxon>
        <taxon>Sulfuricellaceae</taxon>
        <taxon>Sulfurirhabdus</taxon>
    </lineage>
</organism>
<name>A0A4R3Y1C5_9PROT</name>
<dbReference type="EMBL" id="SMCO01000008">
    <property type="protein sequence ID" value="TCV85915.1"/>
    <property type="molecule type" value="Genomic_DNA"/>
</dbReference>
<keyword evidence="1" id="KW-0732">Signal</keyword>
<feature type="signal peptide" evidence="1">
    <location>
        <begin position="1"/>
        <end position="18"/>
    </location>
</feature>
<dbReference type="Proteomes" id="UP000295367">
    <property type="component" value="Unassembled WGS sequence"/>
</dbReference>
<accession>A0A4R3Y1C5</accession>
<sequence length="478" mass="54776">MRWLVLTVFLLISSVAGAAGMGYDEARHLLNRTGFSASESEVQEYARLTRQQAVTKLLDGVRLEAQTPVPDSIGEGFQLSRLKDKTEEERKALLKEAVLQGINLRAWWYQEMLDTPSPLTEKMTLFWHNHFVSSQQKVKSPVLMYQQNVLLRKYALGNFGDLLHAISIDPAMIIYLDNVSNRKNQPNENFAREVMELFTLGEGGYSEQDVKEAARAFTGWSLDRDSGQFRNYLRLHDDGIKVVLGQSGRFDGDAVLDILLAQPRTAELITRKLWLEFISPIPDPLEVKRLAGVFRSSGYDIKALMRALLTSDAFYAKQNRATLVKSPVEFIIGTLQQFDIQPENMRPFLFVGRSLGQDVFGPPNVKGWPGGDSWINSNTLLIRKQFLERLMRDQEMRKESRAQLKAQNRNFMRGQQRLTAMYFDSDVWMAQFNDTDMQRQDQAERLLLAATPVNKLQPFNNNLEFIRQLVLDPAYQIK</sequence>
<evidence type="ECO:0000256" key="1">
    <source>
        <dbReference type="SAM" id="SignalP"/>
    </source>
</evidence>
<feature type="chain" id="PRO_5020807697" evidence="1">
    <location>
        <begin position="19"/>
        <end position="478"/>
    </location>
</feature>
<evidence type="ECO:0000313" key="2">
    <source>
        <dbReference type="EMBL" id="TCV85915.1"/>
    </source>
</evidence>